<evidence type="ECO:0000256" key="1">
    <source>
        <dbReference type="SAM" id="MobiDB-lite"/>
    </source>
</evidence>
<name>A0ABW7W0L8_9NOCA</name>
<dbReference type="RefSeq" id="WP_397063984.1">
    <property type="nucleotide sequence ID" value="NZ_JBIRYL010000006.1"/>
</dbReference>
<dbReference type="Proteomes" id="UP001611494">
    <property type="component" value="Unassembled WGS sequence"/>
</dbReference>
<proteinExistence type="predicted"/>
<feature type="compositionally biased region" description="Low complexity" evidence="1">
    <location>
        <begin position="468"/>
        <end position="478"/>
    </location>
</feature>
<feature type="compositionally biased region" description="Basic and acidic residues" evidence="1">
    <location>
        <begin position="491"/>
        <end position="501"/>
    </location>
</feature>
<dbReference type="EMBL" id="JBIRYL010000006">
    <property type="protein sequence ID" value="MFI2232358.1"/>
    <property type="molecule type" value="Genomic_DNA"/>
</dbReference>
<keyword evidence="3" id="KW-1185">Reference proteome</keyword>
<feature type="compositionally biased region" description="Acidic residues" evidence="1">
    <location>
        <begin position="528"/>
        <end position="539"/>
    </location>
</feature>
<evidence type="ECO:0000313" key="3">
    <source>
        <dbReference type="Proteomes" id="UP001611494"/>
    </source>
</evidence>
<feature type="region of interest" description="Disordered" evidence="1">
    <location>
        <begin position="380"/>
        <end position="539"/>
    </location>
</feature>
<accession>A0ABW7W0L8</accession>
<gene>
    <name evidence="2" type="ORF">ACH49Z_21145</name>
</gene>
<evidence type="ECO:0000313" key="2">
    <source>
        <dbReference type="EMBL" id="MFI2232358.1"/>
    </source>
</evidence>
<protein>
    <submittedName>
        <fullName evidence="2">Uncharacterized protein</fullName>
    </submittedName>
</protein>
<sequence length="539" mass="51718">MKPLDTTASAGLIAPEVQQAAPAVPVNTPETAAPAVAPDPAAAIQDVPLAQLPAGEQPVDAPEFVLSKRISDDAAQTGVPAAGLPGLSGTGGEAADTQDILSGAADGAAAQVGELLGVVNEAAAPVLEAAEGVLGQVLNTAAGGGAPAGAGAAAAAGATPAAAAPALPADPVGALLGGAALPALPGIDVLFQPIRDLLSSFGTGVIGALDPTAILSRSSQIIEVAMGVGKSSLTAMGQVWESDAAQTAQTAGQEANNSGLQTSQRGIDIAALTQAAAAVVQQGNAQLSTIATSFLGQAVALAPVVMTPPAQTALIASATEHLGQAVIVANATRGDLAGKTAELGGMVQNLLGVDGQKAAEAAQSVAQSVGEPIMQQAQSMASDTSALESALGSGDDPAATTLAGLNSGGPGTTPGSPALGTGSPGLSTGSPGGTPGMPGTPSLPGVPGASQTPLTGVVRPGLPVTGMPSAATTPASSSFMGSPGGAAGQRNNDDEHSRTVDPYRSPTGNDDLTGPLGESTPEVIGAVDADEDAGYDNQF</sequence>
<feature type="compositionally biased region" description="Low complexity" evidence="1">
    <location>
        <begin position="413"/>
        <end position="429"/>
    </location>
</feature>
<reference evidence="2 3" key="1">
    <citation type="submission" date="2024-10" db="EMBL/GenBank/DDBJ databases">
        <title>The Natural Products Discovery Center: Release of the First 8490 Sequenced Strains for Exploring Actinobacteria Biosynthetic Diversity.</title>
        <authorList>
            <person name="Kalkreuter E."/>
            <person name="Kautsar S.A."/>
            <person name="Yang D."/>
            <person name="Bader C.D."/>
            <person name="Teijaro C.N."/>
            <person name="Fluegel L."/>
            <person name="Davis C.M."/>
            <person name="Simpson J.R."/>
            <person name="Lauterbach L."/>
            <person name="Steele A.D."/>
            <person name="Gui C."/>
            <person name="Meng S."/>
            <person name="Li G."/>
            <person name="Viehrig K."/>
            <person name="Ye F."/>
            <person name="Su P."/>
            <person name="Kiefer A.F."/>
            <person name="Nichols A."/>
            <person name="Cepeda A.J."/>
            <person name="Yan W."/>
            <person name="Fan B."/>
            <person name="Jiang Y."/>
            <person name="Adhikari A."/>
            <person name="Zheng C.-J."/>
            <person name="Schuster L."/>
            <person name="Cowan T.M."/>
            <person name="Smanski M.J."/>
            <person name="Chevrette M.G."/>
            <person name="De Carvalho L.P.S."/>
            <person name="Shen B."/>
        </authorList>
    </citation>
    <scope>NUCLEOTIDE SEQUENCE [LARGE SCALE GENOMIC DNA]</scope>
    <source>
        <strain evidence="2 3">NPDC019377</strain>
    </source>
</reference>
<comment type="caution">
    <text evidence="2">The sequence shown here is derived from an EMBL/GenBank/DDBJ whole genome shotgun (WGS) entry which is preliminary data.</text>
</comment>
<organism evidence="2 3">
    <name type="scientific">Nocardia testacea</name>
    <dbReference type="NCBI Taxonomy" id="248551"/>
    <lineage>
        <taxon>Bacteria</taxon>
        <taxon>Bacillati</taxon>
        <taxon>Actinomycetota</taxon>
        <taxon>Actinomycetes</taxon>
        <taxon>Mycobacteriales</taxon>
        <taxon>Nocardiaceae</taxon>
        <taxon>Nocardia</taxon>
    </lineage>
</organism>